<comment type="subcellular location">
    <subcellularLocation>
        <location evidence="1">Cell membrane</location>
        <topology evidence="1">Multi-pass membrane protein</topology>
    </subcellularLocation>
</comment>
<dbReference type="InterPro" id="IPR001123">
    <property type="entry name" value="LeuE-type"/>
</dbReference>
<protein>
    <submittedName>
        <fullName evidence="8">Amino acid transporter</fullName>
    </submittedName>
</protein>
<dbReference type="PANTHER" id="PTHR30086:SF20">
    <property type="entry name" value="ARGININE EXPORTER PROTEIN ARGO-RELATED"/>
    <property type="match status" value="1"/>
</dbReference>
<feature type="transmembrane region" description="Helical" evidence="7">
    <location>
        <begin position="111"/>
        <end position="134"/>
    </location>
</feature>
<keyword evidence="5 7" id="KW-1133">Transmembrane helix</keyword>
<dbReference type="PANTHER" id="PTHR30086">
    <property type="entry name" value="ARGININE EXPORTER PROTEIN ARGO"/>
    <property type="match status" value="1"/>
</dbReference>
<dbReference type="GO" id="GO:0033228">
    <property type="term" value="P:cysteine export across plasma membrane"/>
    <property type="evidence" value="ECO:0007669"/>
    <property type="project" value="TreeGrafter"/>
</dbReference>
<evidence type="ECO:0000256" key="3">
    <source>
        <dbReference type="ARBA" id="ARBA00022692"/>
    </source>
</evidence>
<feature type="transmembrane region" description="Helical" evidence="7">
    <location>
        <begin position="141"/>
        <end position="163"/>
    </location>
</feature>
<proteinExistence type="predicted"/>
<evidence type="ECO:0000256" key="1">
    <source>
        <dbReference type="ARBA" id="ARBA00004651"/>
    </source>
</evidence>
<evidence type="ECO:0000256" key="5">
    <source>
        <dbReference type="ARBA" id="ARBA00022989"/>
    </source>
</evidence>
<organism evidence="8 9">
    <name type="scientific">Salmonella enterica subsp. enterica serovar Macclesfield str. S-1643</name>
    <dbReference type="NCBI Taxonomy" id="1242107"/>
    <lineage>
        <taxon>Bacteria</taxon>
        <taxon>Pseudomonadati</taxon>
        <taxon>Pseudomonadota</taxon>
        <taxon>Gammaproteobacteria</taxon>
        <taxon>Enterobacterales</taxon>
        <taxon>Enterobacteriaceae</taxon>
        <taxon>Salmonella</taxon>
    </lineage>
</organism>
<evidence type="ECO:0000256" key="6">
    <source>
        <dbReference type="ARBA" id="ARBA00023136"/>
    </source>
</evidence>
<keyword evidence="3 7" id="KW-0812">Transmembrane</keyword>
<reference evidence="8 9" key="1">
    <citation type="submission" date="2017-06" db="EMBL/GenBank/DDBJ databases">
        <title>Salmonella reference genomes for public health.</title>
        <authorList>
            <person name="Robertson J."/>
            <person name="Yoshida C."/>
            <person name="Gurnik S."/>
            <person name="Nash J."/>
        </authorList>
    </citation>
    <scope>NUCLEOTIDE SEQUENCE [LARGE SCALE GENOMIC DNA]</scope>
    <source>
        <strain evidence="8 9">S-1643</strain>
    </source>
</reference>
<dbReference type="GO" id="GO:0005886">
    <property type="term" value="C:plasma membrane"/>
    <property type="evidence" value="ECO:0007669"/>
    <property type="project" value="UniProtKB-SubCell"/>
</dbReference>
<evidence type="ECO:0000313" key="9">
    <source>
        <dbReference type="Proteomes" id="UP000197157"/>
    </source>
</evidence>
<evidence type="ECO:0000256" key="2">
    <source>
        <dbReference type="ARBA" id="ARBA00022475"/>
    </source>
</evidence>
<sequence length="198" mass="21718">MTPMLLSAFWTYTLITALTPGPNNILALSAATAHGFRQSIRVLAGMSLGFLVVMLLCAGIAFALAVIDPTIIHLLSWVGAAYILWLAWKIATSPAADENARPKPVGFWVSFGLQFVNVKIILYGITALSTFVLPQTQALNWVIGVSILLALIGTFGNVCWALAGHLFQRAFRHYGRQLNIILALLLVYCAVRIFYWPK</sequence>
<dbReference type="GO" id="GO:0015171">
    <property type="term" value="F:amino acid transmembrane transporter activity"/>
    <property type="evidence" value="ECO:0007669"/>
    <property type="project" value="TreeGrafter"/>
</dbReference>
<evidence type="ECO:0000256" key="4">
    <source>
        <dbReference type="ARBA" id="ARBA00022970"/>
    </source>
</evidence>
<keyword evidence="6 7" id="KW-0472">Membrane</keyword>
<dbReference type="EMBL" id="CP022117">
    <property type="protein sequence ID" value="ASG15560.1"/>
    <property type="molecule type" value="Genomic_DNA"/>
</dbReference>
<dbReference type="RefSeq" id="WP_088730201.1">
    <property type="nucleotide sequence ID" value="NZ_CP022117.1"/>
</dbReference>
<evidence type="ECO:0000313" key="8">
    <source>
        <dbReference type="EMBL" id="ASG15560.1"/>
    </source>
</evidence>
<dbReference type="AlphaFoldDB" id="A0A2C9NWR6"/>
<feature type="transmembrane region" description="Helical" evidence="7">
    <location>
        <begin position="175"/>
        <end position="195"/>
    </location>
</feature>
<feature type="transmembrane region" description="Helical" evidence="7">
    <location>
        <begin position="74"/>
        <end position="91"/>
    </location>
</feature>
<dbReference type="Pfam" id="PF01810">
    <property type="entry name" value="LysE"/>
    <property type="match status" value="1"/>
</dbReference>
<feature type="transmembrane region" description="Helical" evidence="7">
    <location>
        <begin position="43"/>
        <end position="67"/>
    </location>
</feature>
<accession>A0A2C9NWR6</accession>
<keyword evidence="4" id="KW-0029">Amino-acid transport</keyword>
<name>A0A2C9NWR6_SALET</name>
<dbReference type="Proteomes" id="UP000197157">
    <property type="component" value="Chromosome"/>
</dbReference>
<gene>
    <name evidence="8" type="ORF">LFZ25_06160</name>
</gene>
<dbReference type="NCBIfam" id="NF007653">
    <property type="entry name" value="PRK10323.1"/>
    <property type="match status" value="1"/>
</dbReference>
<keyword evidence="2" id="KW-1003">Cell membrane</keyword>
<keyword evidence="4" id="KW-0813">Transport</keyword>
<evidence type="ECO:0000256" key="7">
    <source>
        <dbReference type="SAM" id="Phobius"/>
    </source>
</evidence>